<dbReference type="AlphaFoldDB" id="A0A0C3S200"/>
<dbReference type="STRING" id="745531.A0A0C3S200"/>
<name>A0A0C3S200_PHLG1</name>
<sequence>MFRLLCLHTADVEKAAVKNPTATPEEFASAMWNVQTKWPRRGQLLLEVNGETDTPGSWIPKQLGPEDGPVDLTPHIVPGINTIRIIQLAAQTDRIFIVYAGSPPEDEVKEFRNTAAWERLVREN</sequence>
<dbReference type="OrthoDB" id="432299at2759"/>
<organism evidence="1 2">
    <name type="scientific">Phlebiopsis gigantea (strain 11061_1 CR5-6)</name>
    <name type="common">White-rot fungus</name>
    <name type="synonym">Peniophora gigantea</name>
    <dbReference type="NCBI Taxonomy" id="745531"/>
    <lineage>
        <taxon>Eukaryota</taxon>
        <taxon>Fungi</taxon>
        <taxon>Dikarya</taxon>
        <taxon>Basidiomycota</taxon>
        <taxon>Agaricomycotina</taxon>
        <taxon>Agaricomycetes</taxon>
        <taxon>Polyporales</taxon>
        <taxon>Phanerochaetaceae</taxon>
        <taxon>Phlebiopsis</taxon>
    </lineage>
</organism>
<evidence type="ECO:0000313" key="1">
    <source>
        <dbReference type="EMBL" id="KIP03497.1"/>
    </source>
</evidence>
<dbReference type="HOGENOM" id="CLU_163519_0_0_1"/>
<accession>A0A0C3S200</accession>
<dbReference type="EMBL" id="KN840613">
    <property type="protein sequence ID" value="KIP03497.1"/>
    <property type="molecule type" value="Genomic_DNA"/>
</dbReference>
<evidence type="ECO:0000313" key="2">
    <source>
        <dbReference type="Proteomes" id="UP000053257"/>
    </source>
</evidence>
<dbReference type="Proteomes" id="UP000053257">
    <property type="component" value="Unassembled WGS sequence"/>
</dbReference>
<keyword evidence="2" id="KW-1185">Reference proteome</keyword>
<protein>
    <submittedName>
        <fullName evidence="1">Uncharacterized protein</fullName>
    </submittedName>
</protein>
<gene>
    <name evidence="1" type="ORF">PHLGIDRAFT_20230</name>
</gene>
<proteinExistence type="predicted"/>
<reference evidence="1 2" key="1">
    <citation type="journal article" date="2014" name="PLoS Genet.">
        <title>Analysis of the Phlebiopsis gigantea genome, transcriptome and secretome provides insight into its pioneer colonization strategies of wood.</title>
        <authorList>
            <person name="Hori C."/>
            <person name="Ishida T."/>
            <person name="Igarashi K."/>
            <person name="Samejima M."/>
            <person name="Suzuki H."/>
            <person name="Master E."/>
            <person name="Ferreira P."/>
            <person name="Ruiz-Duenas F.J."/>
            <person name="Held B."/>
            <person name="Canessa P."/>
            <person name="Larrondo L.F."/>
            <person name="Schmoll M."/>
            <person name="Druzhinina I.S."/>
            <person name="Kubicek C.P."/>
            <person name="Gaskell J.A."/>
            <person name="Kersten P."/>
            <person name="St John F."/>
            <person name="Glasner J."/>
            <person name="Sabat G."/>
            <person name="Splinter BonDurant S."/>
            <person name="Syed K."/>
            <person name="Yadav J."/>
            <person name="Mgbeahuruike A.C."/>
            <person name="Kovalchuk A."/>
            <person name="Asiegbu F.O."/>
            <person name="Lackner G."/>
            <person name="Hoffmeister D."/>
            <person name="Rencoret J."/>
            <person name="Gutierrez A."/>
            <person name="Sun H."/>
            <person name="Lindquist E."/>
            <person name="Barry K."/>
            <person name="Riley R."/>
            <person name="Grigoriev I.V."/>
            <person name="Henrissat B."/>
            <person name="Kues U."/>
            <person name="Berka R.M."/>
            <person name="Martinez A.T."/>
            <person name="Covert S.F."/>
            <person name="Blanchette R.A."/>
            <person name="Cullen D."/>
        </authorList>
    </citation>
    <scope>NUCLEOTIDE SEQUENCE [LARGE SCALE GENOMIC DNA]</scope>
    <source>
        <strain evidence="1 2">11061_1 CR5-6</strain>
    </source>
</reference>